<evidence type="ECO:0000256" key="7">
    <source>
        <dbReference type="ARBA" id="ARBA00023242"/>
    </source>
</evidence>
<reference evidence="11" key="1">
    <citation type="journal article" date="2017" name="Biotechnol. Biofuels">
        <title>Transcriptomic profiling and genetic analyses reveal novel key regulators of cellulase and xylanase gene expression in Penicillium oxalicum.</title>
        <authorList>
            <person name="Yan Y.S."/>
            <person name="Zhao S."/>
            <person name="Liao L.S."/>
            <person name="He Q.P."/>
            <person name="Xiong Y.R."/>
            <person name="Wang L."/>
            <person name="Li C.X."/>
            <person name="Feng J.X."/>
        </authorList>
    </citation>
    <scope>NUCLEOTIDE SEQUENCE</scope>
</reference>
<dbReference type="AlphaFoldDB" id="A0A2H4WV02"/>
<dbReference type="SMART" id="SM00355">
    <property type="entry name" value="ZnF_C2H2"/>
    <property type="match status" value="5"/>
</dbReference>
<sequence>MECPQVSWTDTTDILHGIMAPQEESYMHPGLTHGHQAGLSLDSTLDLEFGLAESHAQTAVPEWSSVFAPSAGSPDFCHPYFHPSRLTASQDAWSPLQVTGVPSQSTMSHMQMPKADHEAGFVRDHYRTPSETGSQHLGSLHSGDSGYGGTSCGTRSVVPSSYGVDSISSPLAGFNEQSFGDSISMFNRAFVGSTTCSEDFPSSLVESVKCDHPTCTWVGKCPSDKRKHEARHRKLFKCDEPNCPRKEGFGTINDLARHKKCVHNKEPERGPKMMYLCFGQNCPRPNKMWPRQDNFKQHLSRMHHGEDADALLKKSMDWYESSGRSLQSNEDTVSEDAFSEAQQDLVYNHSANMNAPSSTNSPKEAGESCLPGLPTPRPLHYHSTQIQPENSHPEPFPSLAVDDHPINAEPEPARSGTSISDAADNLINAMTKMMNARGRRSSQHSDEGIEIEAEGTDLPQPKRQMLQKILATALERLSEKPGVAPTMVESNEDKHDWFQCDVCPKRTRLRCEMKKHQKRHERPYGCTFPQCAKSFGSKADWKRHETSQHLNIPSWLCTLHDPVKNGVCERIFYREELFTQHLNQAHTLPKTRVVPAVQASRLDVAHQSQYWCGFCTQYLPLSSSGAMALDERFNHIDVEHFKKGVKGKQWCFPSTSIAGNTDAVVGSVFASENVTLHGLERVSRKRKLGTRQ</sequence>
<keyword evidence="5" id="KW-0805">Transcription regulation</keyword>
<keyword evidence="7" id="KW-0539">Nucleus</keyword>
<dbReference type="GO" id="GO:0008270">
    <property type="term" value="F:zinc ion binding"/>
    <property type="evidence" value="ECO:0007669"/>
    <property type="project" value="UniProtKB-KW"/>
</dbReference>
<evidence type="ECO:0000259" key="10">
    <source>
        <dbReference type="PROSITE" id="PS50157"/>
    </source>
</evidence>
<accession>A0A2H4WV02</accession>
<dbReference type="GO" id="GO:0005634">
    <property type="term" value="C:nucleus"/>
    <property type="evidence" value="ECO:0007669"/>
    <property type="project" value="UniProtKB-SubCell"/>
</dbReference>
<evidence type="ECO:0000256" key="1">
    <source>
        <dbReference type="ARBA" id="ARBA00004123"/>
    </source>
</evidence>
<evidence type="ECO:0000256" key="8">
    <source>
        <dbReference type="PROSITE-ProRule" id="PRU00042"/>
    </source>
</evidence>
<dbReference type="EMBL" id="KY860737">
    <property type="protein sequence ID" value="AUD11400.1"/>
    <property type="molecule type" value="mRNA"/>
</dbReference>
<dbReference type="PANTHER" id="PTHR46179">
    <property type="entry name" value="ZINC FINGER PROTEIN"/>
    <property type="match status" value="1"/>
</dbReference>
<keyword evidence="6" id="KW-0804">Transcription</keyword>
<dbReference type="Gene3D" id="3.30.160.60">
    <property type="entry name" value="Classic Zinc Finger"/>
    <property type="match status" value="1"/>
</dbReference>
<keyword evidence="4" id="KW-0862">Zinc</keyword>
<keyword evidence="2" id="KW-0479">Metal-binding</keyword>
<evidence type="ECO:0000256" key="9">
    <source>
        <dbReference type="SAM" id="MobiDB-lite"/>
    </source>
</evidence>
<dbReference type="InterPro" id="IPR036236">
    <property type="entry name" value="Znf_C2H2_sf"/>
</dbReference>
<feature type="region of interest" description="Disordered" evidence="9">
    <location>
        <begin position="126"/>
        <end position="145"/>
    </location>
</feature>
<evidence type="ECO:0000256" key="2">
    <source>
        <dbReference type="ARBA" id="ARBA00022723"/>
    </source>
</evidence>
<dbReference type="PANTHER" id="PTHR46179:SF13">
    <property type="entry name" value="C2H2-TYPE DOMAIN-CONTAINING PROTEIN"/>
    <property type="match status" value="1"/>
</dbReference>
<dbReference type="PROSITE" id="PS00028">
    <property type="entry name" value="ZINC_FINGER_C2H2_1"/>
    <property type="match status" value="1"/>
</dbReference>
<feature type="domain" description="C2H2-type" evidence="10">
    <location>
        <begin position="524"/>
        <end position="549"/>
    </location>
</feature>
<feature type="domain" description="C2H2-type" evidence="10">
    <location>
        <begin position="498"/>
        <end position="525"/>
    </location>
</feature>
<dbReference type="InterPro" id="IPR051061">
    <property type="entry name" value="Zinc_finger_trans_reg"/>
</dbReference>
<proteinExistence type="evidence at transcript level"/>
<organism evidence="11">
    <name type="scientific">Penicillium oxalicum</name>
    <dbReference type="NCBI Taxonomy" id="69781"/>
    <lineage>
        <taxon>Eukaryota</taxon>
        <taxon>Fungi</taxon>
        <taxon>Dikarya</taxon>
        <taxon>Ascomycota</taxon>
        <taxon>Pezizomycotina</taxon>
        <taxon>Eurotiomycetes</taxon>
        <taxon>Eurotiomycetidae</taxon>
        <taxon>Eurotiales</taxon>
        <taxon>Aspergillaceae</taxon>
        <taxon>Penicillium</taxon>
    </lineage>
</organism>
<feature type="compositionally biased region" description="Polar residues" evidence="9">
    <location>
        <begin position="351"/>
        <end position="362"/>
    </location>
</feature>
<dbReference type="PROSITE" id="PS50157">
    <property type="entry name" value="ZINC_FINGER_C2H2_2"/>
    <property type="match status" value="2"/>
</dbReference>
<feature type="region of interest" description="Disordered" evidence="9">
    <location>
        <begin position="351"/>
        <end position="419"/>
    </location>
</feature>
<dbReference type="RefSeq" id="XP_049970813.1">
    <property type="nucleotide sequence ID" value="XM_050113257.1"/>
</dbReference>
<dbReference type="GeneID" id="74436662"/>
<name>A0A2H4WV02_PENOX</name>
<comment type="subcellular location">
    <subcellularLocation>
        <location evidence="1">Nucleus</location>
    </subcellularLocation>
</comment>
<dbReference type="KEGG" id="pou:POX_c04377"/>
<reference evidence="11" key="2">
    <citation type="submission" date="2017-03" db="EMBL/GenBank/DDBJ databases">
        <authorList>
            <person name="Afonso C.L."/>
            <person name="Miller P.J."/>
            <person name="Scott M.A."/>
            <person name="Spackman E."/>
            <person name="Goraichik I."/>
            <person name="Dimitrov K.M."/>
            <person name="Suarez D.L."/>
            <person name="Swayne D.E."/>
        </authorList>
    </citation>
    <scope>NUCLEOTIDE SEQUENCE</scope>
</reference>
<dbReference type="GO" id="GO:0006357">
    <property type="term" value="P:regulation of transcription by RNA polymerase II"/>
    <property type="evidence" value="ECO:0007669"/>
    <property type="project" value="TreeGrafter"/>
</dbReference>
<evidence type="ECO:0000256" key="5">
    <source>
        <dbReference type="ARBA" id="ARBA00023015"/>
    </source>
</evidence>
<evidence type="ECO:0000256" key="6">
    <source>
        <dbReference type="ARBA" id="ARBA00023163"/>
    </source>
</evidence>
<evidence type="ECO:0000313" key="11">
    <source>
        <dbReference type="EMBL" id="AUD11400.1"/>
    </source>
</evidence>
<evidence type="ECO:0000256" key="3">
    <source>
        <dbReference type="ARBA" id="ARBA00022771"/>
    </source>
</evidence>
<keyword evidence="3 8" id="KW-0863">Zinc-finger</keyword>
<dbReference type="InterPro" id="IPR013087">
    <property type="entry name" value="Znf_C2H2_type"/>
</dbReference>
<evidence type="ECO:0000256" key="4">
    <source>
        <dbReference type="ARBA" id="ARBA00022833"/>
    </source>
</evidence>
<dbReference type="SUPFAM" id="SSF57667">
    <property type="entry name" value="beta-beta-alpha zinc fingers"/>
    <property type="match status" value="1"/>
</dbReference>
<protein>
    <submittedName>
        <fullName evidence="11">C2H2 zinc finger transcription factor</fullName>
    </submittedName>
</protein>